<dbReference type="EMBL" id="JAUCMM010000002">
    <property type="protein sequence ID" value="MDM7887676.1"/>
    <property type="molecule type" value="Genomic_DNA"/>
</dbReference>
<reference evidence="2 3" key="1">
    <citation type="submission" date="2023-06" db="EMBL/GenBank/DDBJ databases">
        <authorList>
            <person name="Feng G."/>
            <person name="Li J."/>
            <person name="Zhu H."/>
        </authorList>
    </citation>
    <scope>NUCLEOTIDE SEQUENCE [LARGE SCALE GENOMIC DNA]</scope>
    <source>
        <strain evidence="2 3">RHCJP20</strain>
    </source>
</reference>
<gene>
    <name evidence="2" type="ORF">QUG98_04330</name>
</gene>
<organism evidence="2 3">
    <name type="scientific">Curtobacterium subtropicum</name>
    <dbReference type="NCBI Taxonomy" id="3055138"/>
    <lineage>
        <taxon>Bacteria</taxon>
        <taxon>Bacillati</taxon>
        <taxon>Actinomycetota</taxon>
        <taxon>Actinomycetes</taxon>
        <taxon>Micrococcales</taxon>
        <taxon>Microbacteriaceae</taxon>
        <taxon>Curtobacterium</taxon>
    </lineage>
</organism>
<sequence>MTLTFRRRPAHAGTPTPADRRQGAVNATMAPIAIGQILASVESMTIGRLYRRDNLLRGVSARGARVGTLRHRLLTVLDSPTTPQILAAVNLVSATALLLGRNRRPVQIASNVVIGLCNRLNEIRTPYGRDGADQMTAVITQYRSLSALIPDAARSDDLFLRAVNYQAALSYFISGISKAFGSSWVQGDALGEIVRTQAYGGGPAARLLRDRPRLARLLTWSTPIWEASFPLIYLLPERWGRRALWGVKGFHVAVAAVMELPRFVWGFTGSHGAVGYALSRQRLPSSNVERVVLTATAAVALTAGTYAAAQRAQDRDRRAGLKGSVLLELEDGVVEYRHVPPTDPSVDADTAPVVILEAGLGNALDAWAWVADGVSHSAHVLAYHRRGYGRTTSSAAPGRAVEALVRTVGSSGPLIAVSHSIGLLVLAGYAGGQVDGRAFAGIVLVDGTDPDLFDADRADRRRVGTYLQSQAHTMFAALSGVYNFAPNAVARQTRYEPDQQNGTLQFIFAPRNVYRATREYFELPTAGAIDALRDVPVRYLVASEENAAQQESLARKLAAEHRLVPTSSHRSVIGFRGNATQVVSVIEEALDRVR</sequence>
<name>A0ABT7TDN0_9MICO</name>
<feature type="region of interest" description="Disordered" evidence="1">
    <location>
        <begin position="1"/>
        <end position="23"/>
    </location>
</feature>
<dbReference type="Gene3D" id="3.40.50.1820">
    <property type="entry name" value="alpha/beta hydrolase"/>
    <property type="match status" value="1"/>
</dbReference>
<evidence type="ECO:0000256" key="1">
    <source>
        <dbReference type="SAM" id="MobiDB-lite"/>
    </source>
</evidence>
<protein>
    <submittedName>
        <fullName evidence="2">Alpha/beta fold hydrolase</fullName>
    </submittedName>
</protein>
<dbReference type="SUPFAM" id="SSF53474">
    <property type="entry name" value="alpha/beta-Hydrolases"/>
    <property type="match status" value="1"/>
</dbReference>
<keyword evidence="2" id="KW-0378">Hydrolase</keyword>
<proteinExistence type="predicted"/>
<evidence type="ECO:0000313" key="2">
    <source>
        <dbReference type="EMBL" id="MDM7887676.1"/>
    </source>
</evidence>
<dbReference type="Proteomes" id="UP001235720">
    <property type="component" value="Unassembled WGS sequence"/>
</dbReference>
<dbReference type="GO" id="GO:0016787">
    <property type="term" value="F:hydrolase activity"/>
    <property type="evidence" value="ECO:0007669"/>
    <property type="project" value="UniProtKB-KW"/>
</dbReference>
<feature type="compositionally biased region" description="Basic residues" evidence="1">
    <location>
        <begin position="1"/>
        <end position="10"/>
    </location>
</feature>
<dbReference type="InterPro" id="IPR029058">
    <property type="entry name" value="AB_hydrolase_fold"/>
</dbReference>
<dbReference type="RefSeq" id="WP_289469391.1">
    <property type="nucleotide sequence ID" value="NZ_JAUCMM010000002.1"/>
</dbReference>
<keyword evidence="3" id="KW-1185">Reference proteome</keyword>
<evidence type="ECO:0000313" key="3">
    <source>
        <dbReference type="Proteomes" id="UP001235720"/>
    </source>
</evidence>
<comment type="caution">
    <text evidence="2">The sequence shown here is derived from an EMBL/GenBank/DDBJ whole genome shotgun (WGS) entry which is preliminary data.</text>
</comment>
<accession>A0ABT7TDN0</accession>